<name>A0A0F9CTT0_9ZZZZ</name>
<dbReference type="AlphaFoldDB" id="A0A0F9CTT0"/>
<reference evidence="1" key="1">
    <citation type="journal article" date="2015" name="Nature">
        <title>Complex archaea that bridge the gap between prokaryotes and eukaryotes.</title>
        <authorList>
            <person name="Spang A."/>
            <person name="Saw J.H."/>
            <person name="Jorgensen S.L."/>
            <person name="Zaremba-Niedzwiedzka K."/>
            <person name="Martijn J."/>
            <person name="Lind A.E."/>
            <person name="van Eijk R."/>
            <person name="Schleper C."/>
            <person name="Guy L."/>
            <person name="Ettema T.J."/>
        </authorList>
    </citation>
    <scope>NUCLEOTIDE SEQUENCE</scope>
</reference>
<sequence length="36" mass="4020">MRTADDLPGSPLRNPYLNRNDVRVISWGSLGLPLKP</sequence>
<dbReference type="EMBL" id="LAZR01031825">
    <property type="protein sequence ID" value="KKL52624.1"/>
    <property type="molecule type" value="Genomic_DNA"/>
</dbReference>
<proteinExistence type="predicted"/>
<organism evidence="1">
    <name type="scientific">marine sediment metagenome</name>
    <dbReference type="NCBI Taxonomy" id="412755"/>
    <lineage>
        <taxon>unclassified sequences</taxon>
        <taxon>metagenomes</taxon>
        <taxon>ecological metagenomes</taxon>
    </lineage>
</organism>
<evidence type="ECO:0000313" key="1">
    <source>
        <dbReference type="EMBL" id="KKL52624.1"/>
    </source>
</evidence>
<protein>
    <submittedName>
        <fullName evidence="1">Uncharacterized protein</fullName>
    </submittedName>
</protein>
<accession>A0A0F9CTT0</accession>
<feature type="non-terminal residue" evidence="1">
    <location>
        <position position="36"/>
    </location>
</feature>
<gene>
    <name evidence="1" type="ORF">LCGC14_2283570</name>
</gene>
<comment type="caution">
    <text evidence="1">The sequence shown here is derived from an EMBL/GenBank/DDBJ whole genome shotgun (WGS) entry which is preliminary data.</text>
</comment>